<dbReference type="GO" id="GO:0016787">
    <property type="term" value="F:hydrolase activity"/>
    <property type="evidence" value="ECO:0007669"/>
    <property type="project" value="UniProtKB-ARBA"/>
</dbReference>
<dbReference type="RefSeq" id="WP_406700361.1">
    <property type="nucleotide sequence ID" value="NZ_CP155447.1"/>
</dbReference>
<gene>
    <name evidence="1" type="ORF">V5E97_16235</name>
</gene>
<proteinExistence type="predicted"/>
<organism evidence="1">
    <name type="scientific">Singulisphaera sp. Ch08</name>
    <dbReference type="NCBI Taxonomy" id="3120278"/>
    <lineage>
        <taxon>Bacteria</taxon>
        <taxon>Pseudomonadati</taxon>
        <taxon>Planctomycetota</taxon>
        <taxon>Planctomycetia</taxon>
        <taxon>Isosphaerales</taxon>
        <taxon>Isosphaeraceae</taxon>
        <taxon>Singulisphaera</taxon>
    </lineage>
</organism>
<dbReference type="EMBL" id="CP155447">
    <property type="protein sequence ID" value="XBH07524.1"/>
    <property type="molecule type" value="Genomic_DNA"/>
</dbReference>
<dbReference type="PANTHER" id="PTHR10151:SF120">
    <property type="entry name" value="BIS(5'-ADENOSYL)-TRIPHOSPHATASE"/>
    <property type="match status" value="1"/>
</dbReference>
<accession>A0AAU7CR83</accession>
<dbReference type="Pfam" id="PF01663">
    <property type="entry name" value="Phosphodiest"/>
    <property type="match status" value="1"/>
</dbReference>
<dbReference type="SUPFAM" id="SSF53649">
    <property type="entry name" value="Alkaline phosphatase-like"/>
    <property type="match status" value="1"/>
</dbReference>
<name>A0AAU7CR83_9BACT</name>
<dbReference type="InterPro" id="IPR017850">
    <property type="entry name" value="Alkaline_phosphatase_core_sf"/>
</dbReference>
<protein>
    <submittedName>
        <fullName evidence="1">Alkaline phosphatase family protein</fullName>
    </submittedName>
</protein>
<reference evidence="1" key="1">
    <citation type="submission" date="2024-05" db="EMBL/GenBank/DDBJ databases">
        <title>Planctomycetes of the genus Singulisphaera possess chitinolytic capabilities.</title>
        <authorList>
            <person name="Ivanova A."/>
        </authorList>
    </citation>
    <scope>NUCLEOTIDE SEQUENCE</scope>
    <source>
        <strain evidence="1">Ch08T</strain>
    </source>
</reference>
<dbReference type="Gene3D" id="3.40.720.10">
    <property type="entry name" value="Alkaline Phosphatase, subunit A"/>
    <property type="match status" value="2"/>
</dbReference>
<dbReference type="InterPro" id="IPR002591">
    <property type="entry name" value="Phosphodiest/P_Trfase"/>
</dbReference>
<evidence type="ECO:0000313" key="1">
    <source>
        <dbReference type="EMBL" id="XBH07524.1"/>
    </source>
</evidence>
<dbReference type="PANTHER" id="PTHR10151">
    <property type="entry name" value="ECTONUCLEOTIDE PYROPHOSPHATASE/PHOSPHODIESTERASE"/>
    <property type="match status" value="1"/>
</dbReference>
<dbReference type="AlphaFoldDB" id="A0AAU7CR83"/>
<sequence length="483" mass="54242">MTRERSTKVVVIGLDCAEPSLLFERFADRLPNLSKLRDKGVWGKLRSCDPPITVPAWMSMMSSKDPGTLGYYGFRNRADRSYEKMTTATALAVHEPLLWDFLGEAGKRVILIGVPQTYPPRPINGLMVTDFLTPSIASNYTYPPDLKEEIALLPEVHPYEFDVSDFRTPDKGKIRDSLVRMTDKRFALARHLLTTKPWDFFMMVEMGTDRVHHAFWQYMDPNHHRYEPGNPFESVILDYYVHVDQKVGELLEVLPKDTHVIVVSDHGAQCMDGGIALNEWLIQQGYLVLHEPPTTPSRLETLKVDWPRTTAWGSGGYYGRLFLNVKGREPQGLVAPEDYEKTRDRLVSELEALGDPDGKPIGTRVLKPENLYRTIRGASPPDLFVYFGNLRWRSVGTVGTGQIHTFENDTGPDDANHAQDGLLIAAGPGISPAGPIDDMQLMDVTPTILRLFGLDLPADLQGRVLQPIAPHESSLDLSQTKPL</sequence>